<evidence type="ECO:0000256" key="3">
    <source>
        <dbReference type="ARBA" id="ARBA00022475"/>
    </source>
</evidence>
<evidence type="ECO:0000256" key="1">
    <source>
        <dbReference type="ARBA" id="ARBA00004651"/>
    </source>
</evidence>
<dbReference type="InterPro" id="IPR017871">
    <property type="entry name" value="ABC_transporter-like_CS"/>
</dbReference>
<dbReference type="GO" id="GO:0005886">
    <property type="term" value="C:plasma membrane"/>
    <property type="evidence" value="ECO:0007669"/>
    <property type="project" value="UniProtKB-SubCell"/>
</dbReference>
<reference evidence="12 13" key="1">
    <citation type="submission" date="2019-04" db="EMBL/GenBank/DDBJ databases">
        <title>Chitiniphilus eburnea sp. nov., a novel chitinolytic bacterium isolated from aquaculture sludge.</title>
        <authorList>
            <person name="Sheng M."/>
        </authorList>
    </citation>
    <scope>NUCLEOTIDE SEQUENCE [LARGE SCALE GENOMIC DNA]</scope>
    <source>
        <strain evidence="12 13">HX-2-15</strain>
    </source>
</reference>
<keyword evidence="5" id="KW-0547">Nucleotide-binding</keyword>
<dbReference type="InterPro" id="IPR050835">
    <property type="entry name" value="ABC_transporter_sub-D"/>
</dbReference>
<evidence type="ECO:0000259" key="11">
    <source>
        <dbReference type="PROSITE" id="PS50929"/>
    </source>
</evidence>
<dbReference type="RefSeq" id="WP_136773155.1">
    <property type="nucleotide sequence ID" value="NZ_CP156074.1"/>
</dbReference>
<sequence>MDQQQLPAPRIRKRDLFKNFWHLAKPFWVSEEKWKAWALLALVVGLNLGIVYLSVQFNDWYGKFYRALQTYDAKAFWEQMQRFGILAFFWIAVQVYALYFRQMLDVKWRRWMTERFNRRYLENQGYYRQQLVDRQTDNPDQRIAEDVRDFVATTLGLTLGLMRSVVSFLSFVSILWVLSGPLRFHLAGSEWVIEGFMVWVALIYALVGTVITVLIGKPLVGLNFAQQQREADFRFSLMRVRENAESIALYRGEAQEEQRLGLRLMRVVTNYWQIMRMQKRVTWFTAFWGQFAIIFPYIVAAPRYFAKAIDFGVLMQINNAFREVYDSLEFIIAGFFSLAAWKAIIDRLATFEQGMADMQQLPVLMPADAAGKATVKGLDVSKPDGTPLLTDLALSLVPGERLLVRGASGSGKSTLLRVLGGIWPFAEGEAAIPRQGGVLFLSQRPYMPLGTLREAMSYPHERAVDTGLLHSLLIQVRLAHLIPRLDDTDNWAHVLSLGEQQRIAIARALLHRPAFLVLDEATSAIDEDTEQLLYGALLAALPGSIMISVGHRSSLKAFHNRFLDCEGEGRWALA</sequence>
<feature type="transmembrane region" description="Helical" evidence="9">
    <location>
        <begin position="150"/>
        <end position="176"/>
    </location>
</feature>
<dbReference type="PROSITE" id="PS50893">
    <property type="entry name" value="ABC_TRANSPORTER_2"/>
    <property type="match status" value="1"/>
</dbReference>
<keyword evidence="7 9" id="KW-1133">Transmembrane helix</keyword>
<feature type="domain" description="ABC transporter" evidence="10">
    <location>
        <begin position="373"/>
        <end position="574"/>
    </location>
</feature>
<evidence type="ECO:0000256" key="4">
    <source>
        <dbReference type="ARBA" id="ARBA00022692"/>
    </source>
</evidence>
<proteinExistence type="predicted"/>
<accession>A0A4U0Q1C5</accession>
<feature type="transmembrane region" description="Helical" evidence="9">
    <location>
        <begin position="83"/>
        <end position="100"/>
    </location>
</feature>
<dbReference type="GO" id="GO:0016887">
    <property type="term" value="F:ATP hydrolysis activity"/>
    <property type="evidence" value="ECO:0007669"/>
    <property type="project" value="InterPro"/>
</dbReference>
<dbReference type="OrthoDB" id="9810134at2"/>
<dbReference type="PANTHER" id="PTHR11384:SF59">
    <property type="entry name" value="LYSOSOMAL COBALAMIN TRANSPORTER ABCD4"/>
    <property type="match status" value="1"/>
</dbReference>
<dbReference type="SMART" id="SM00382">
    <property type="entry name" value="AAA"/>
    <property type="match status" value="1"/>
</dbReference>
<evidence type="ECO:0000313" key="12">
    <source>
        <dbReference type="EMBL" id="TJZ73792.1"/>
    </source>
</evidence>
<dbReference type="GO" id="GO:0140359">
    <property type="term" value="F:ABC-type transporter activity"/>
    <property type="evidence" value="ECO:0007669"/>
    <property type="project" value="InterPro"/>
</dbReference>
<dbReference type="PROSITE" id="PS50929">
    <property type="entry name" value="ABC_TM1F"/>
    <property type="match status" value="1"/>
</dbReference>
<dbReference type="InterPro" id="IPR011527">
    <property type="entry name" value="ABC1_TM_dom"/>
</dbReference>
<evidence type="ECO:0000259" key="10">
    <source>
        <dbReference type="PROSITE" id="PS50893"/>
    </source>
</evidence>
<dbReference type="PANTHER" id="PTHR11384">
    <property type="entry name" value="ATP-BINDING CASSETTE, SUB-FAMILY D MEMBER"/>
    <property type="match status" value="1"/>
</dbReference>
<evidence type="ECO:0000256" key="5">
    <source>
        <dbReference type="ARBA" id="ARBA00022741"/>
    </source>
</evidence>
<keyword evidence="8 9" id="KW-0472">Membrane</keyword>
<dbReference type="AlphaFoldDB" id="A0A4U0Q1C5"/>
<dbReference type="Pfam" id="PF06472">
    <property type="entry name" value="ABC_membrane_2"/>
    <property type="match status" value="1"/>
</dbReference>
<protein>
    <submittedName>
        <fullName evidence="12">ABC transporter ATP-binding protein/permease</fullName>
    </submittedName>
</protein>
<keyword evidence="13" id="KW-1185">Reference proteome</keyword>
<dbReference type="Proteomes" id="UP000310016">
    <property type="component" value="Unassembled WGS sequence"/>
</dbReference>
<evidence type="ECO:0000256" key="7">
    <source>
        <dbReference type="ARBA" id="ARBA00022989"/>
    </source>
</evidence>
<dbReference type="InterPro" id="IPR003593">
    <property type="entry name" value="AAA+_ATPase"/>
</dbReference>
<dbReference type="Pfam" id="PF00005">
    <property type="entry name" value="ABC_tran"/>
    <property type="match status" value="1"/>
</dbReference>
<evidence type="ECO:0000313" key="13">
    <source>
        <dbReference type="Proteomes" id="UP000310016"/>
    </source>
</evidence>
<comment type="caution">
    <text evidence="12">The sequence shown here is derived from an EMBL/GenBank/DDBJ whole genome shotgun (WGS) entry which is preliminary data.</text>
</comment>
<feature type="domain" description="ABC transmembrane type-1" evidence="11">
    <location>
        <begin position="83"/>
        <end position="340"/>
    </location>
</feature>
<organism evidence="12 13">
    <name type="scientific">Chitiniphilus eburneus</name>
    <dbReference type="NCBI Taxonomy" id="2571148"/>
    <lineage>
        <taxon>Bacteria</taxon>
        <taxon>Pseudomonadati</taxon>
        <taxon>Pseudomonadota</taxon>
        <taxon>Betaproteobacteria</taxon>
        <taxon>Neisseriales</taxon>
        <taxon>Chitinibacteraceae</taxon>
        <taxon>Chitiniphilus</taxon>
    </lineage>
</organism>
<dbReference type="EMBL" id="SUMF01000008">
    <property type="protein sequence ID" value="TJZ73792.1"/>
    <property type="molecule type" value="Genomic_DNA"/>
</dbReference>
<comment type="subcellular location">
    <subcellularLocation>
        <location evidence="1">Cell membrane</location>
        <topology evidence="1">Multi-pass membrane protein</topology>
    </subcellularLocation>
</comment>
<dbReference type="SUPFAM" id="SSF52540">
    <property type="entry name" value="P-loop containing nucleoside triphosphate hydrolases"/>
    <property type="match status" value="1"/>
</dbReference>
<evidence type="ECO:0000256" key="8">
    <source>
        <dbReference type="ARBA" id="ARBA00023136"/>
    </source>
</evidence>
<evidence type="ECO:0000256" key="6">
    <source>
        <dbReference type="ARBA" id="ARBA00022840"/>
    </source>
</evidence>
<dbReference type="InterPro" id="IPR027417">
    <property type="entry name" value="P-loop_NTPase"/>
</dbReference>
<dbReference type="Gene3D" id="3.40.50.300">
    <property type="entry name" value="P-loop containing nucleotide triphosphate hydrolases"/>
    <property type="match status" value="1"/>
</dbReference>
<dbReference type="InterPro" id="IPR036640">
    <property type="entry name" value="ABC1_TM_sf"/>
</dbReference>
<feature type="transmembrane region" description="Helical" evidence="9">
    <location>
        <begin position="196"/>
        <end position="216"/>
    </location>
</feature>
<dbReference type="GO" id="GO:0005524">
    <property type="term" value="F:ATP binding"/>
    <property type="evidence" value="ECO:0007669"/>
    <property type="project" value="UniProtKB-KW"/>
</dbReference>
<dbReference type="SUPFAM" id="SSF90123">
    <property type="entry name" value="ABC transporter transmembrane region"/>
    <property type="match status" value="1"/>
</dbReference>
<keyword evidence="2" id="KW-0813">Transport</keyword>
<evidence type="ECO:0000256" key="9">
    <source>
        <dbReference type="SAM" id="Phobius"/>
    </source>
</evidence>
<feature type="transmembrane region" description="Helical" evidence="9">
    <location>
        <begin position="281"/>
        <end position="305"/>
    </location>
</feature>
<dbReference type="InterPro" id="IPR003439">
    <property type="entry name" value="ABC_transporter-like_ATP-bd"/>
</dbReference>
<dbReference type="Gene3D" id="1.20.1560.10">
    <property type="entry name" value="ABC transporter type 1, transmembrane domain"/>
    <property type="match status" value="1"/>
</dbReference>
<evidence type="ECO:0000256" key="2">
    <source>
        <dbReference type="ARBA" id="ARBA00022448"/>
    </source>
</evidence>
<gene>
    <name evidence="12" type="ORF">FAZ21_09225</name>
</gene>
<keyword evidence="3" id="KW-1003">Cell membrane</keyword>
<dbReference type="PROSITE" id="PS00211">
    <property type="entry name" value="ABC_TRANSPORTER_1"/>
    <property type="match status" value="1"/>
</dbReference>
<feature type="transmembrane region" description="Helical" evidence="9">
    <location>
        <begin position="36"/>
        <end position="55"/>
    </location>
</feature>
<name>A0A4U0Q1C5_9NEIS</name>
<keyword evidence="4 9" id="KW-0812">Transmembrane</keyword>
<keyword evidence="6 12" id="KW-0067">ATP-binding</keyword>
<dbReference type="CDD" id="cd03223">
    <property type="entry name" value="ABCD_peroxisomal_ALDP"/>
    <property type="match status" value="1"/>
</dbReference>